<feature type="transmembrane region" description="Helical" evidence="6">
    <location>
        <begin position="59"/>
        <end position="75"/>
    </location>
</feature>
<proteinExistence type="predicted"/>
<protein>
    <submittedName>
        <fullName evidence="8">Lipid A core - O-antigen ligase and related enzymes</fullName>
    </submittedName>
</protein>
<dbReference type="PANTHER" id="PTHR37422">
    <property type="entry name" value="TEICHURONIC ACID BIOSYNTHESIS PROTEIN TUAE"/>
    <property type="match status" value="1"/>
</dbReference>
<dbReference type="GO" id="GO:0016874">
    <property type="term" value="F:ligase activity"/>
    <property type="evidence" value="ECO:0007669"/>
    <property type="project" value="UniProtKB-KW"/>
</dbReference>
<dbReference type="AlphaFoldDB" id="A0A379MPS7"/>
<keyword evidence="4 6" id="KW-0472">Membrane</keyword>
<dbReference type="STRING" id="880526.GCA_000427365_00725"/>
<feature type="transmembrane region" description="Helical" evidence="6">
    <location>
        <begin position="112"/>
        <end position="133"/>
    </location>
</feature>
<sequence length="561" mass="63120">MMREWVNYLPAALFMGCALFPFSGSLISAERIEIYVFILFALYRLVFLMLNGGRRLKRVNIVGLSSTLLAVYLSGRSFAAPVPLVEACLPLGFLCLYYGFAAEDSKENRRFAGLIVVFSVAQALYGFLQYTVYSSGWVAGNLSNPAGYAASLVVGLPFCLTWEVPDRQGKVLKTVCSTLVLSAICLSGSRAGIISGGFILGVFLWKTVAMSAKWRRVIGSTSIIMGAVVGCILFSWKQDSAMGRILIWKISGGMVVEAPVWGRGAGSFQADYMTCQADFFKANPDSKYAQVAGNVFHPFNEFLLLSIEFGLVGLLLVSLILFPVVRNICISGFNPFSTCIAAIALFSCFSYPVHYAYVCIVLAFCLGNVQLKPLFWLKIRRIGLFVLGGLSAMILFFCLAKDVEYEYQWNRIREGTLSGKAPELMEQYRLLYQKWNYNPRFLYHYGVTLNYIGLHRASNDILAQCSEVYNSYDLQMLMGNNYYAEGKWDLALSHYAKASQMCPNRFRPLYMQIMVYDHRQEYDSAAQLARELLVKPVKIPSDEIRQMQSEARRYTRNLNRD</sequence>
<evidence type="ECO:0000256" key="3">
    <source>
        <dbReference type="ARBA" id="ARBA00022989"/>
    </source>
</evidence>
<dbReference type="GO" id="GO:0016020">
    <property type="term" value="C:membrane"/>
    <property type="evidence" value="ECO:0007669"/>
    <property type="project" value="UniProtKB-SubCell"/>
</dbReference>
<comment type="subcellular location">
    <subcellularLocation>
        <location evidence="1">Membrane</location>
        <topology evidence="1">Multi-pass membrane protein</topology>
    </subcellularLocation>
</comment>
<dbReference type="InterPro" id="IPR007016">
    <property type="entry name" value="O-antigen_ligase-rel_domated"/>
</dbReference>
<dbReference type="Gene3D" id="1.25.40.10">
    <property type="entry name" value="Tetratricopeptide repeat domain"/>
    <property type="match status" value="1"/>
</dbReference>
<dbReference type="Pfam" id="PF04932">
    <property type="entry name" value="Wzy_C"/>
    <property type="match status" value="1"/>
</dbReference>
<keyword evidence="9" id="KW-1185">Reference proteome</keyword>
<feature type="transmembrane region" description="Helical" evidence="6">
    <location>
        <begin position="176"/>
        <end position="205"/>
    </location>
</feature>
<dbReference type="PROSITE" id="PS50005">
    <property type="entry name" value="TPR"/>
    <property type="match status" value="1"/>
</dbReference>
<feature type="transmembrane region" description="Helical" evidence="6">
    <location>
        <begin position="355"/>
        <end position="376"/>
    </location>
</feature>
<evidence type="ECO:0000256" key="2">
    <source>
        <dbReference type="ARBA" id="ARBA00022692"/>
    </source>
</evidence>
<dbReference type="PANTHER" id="PTHR37422:SF13">
    <property type="entry name" value="LIPOPOLYSACCHARIDE BIOSYNTHESIS PROTEIN PA4999-RELATED"/>
    <property type="match status" value="1"/>
</dbReference>
<dbReference type="Proteomes" id="UP000255233">
    <property type="component" value="Unassembled WGS sequence"/>
</dbReference>
<accession>A0A379MPS7</accession>
<dbReference type="InterPro" id="IPR019734">
    <property type="entry name" value="TPR_rpt"/>
</dbReference>
<feature type="transmembrane region" description="Helical" evidence="6">
    <location>
        <begin position="81"/>
        <end position="100"/>
    </location>
</feature>
<evidence type="ECO:0000256" key="1">
    <source>
        <dbReference type="ARBA" id="ARBA00004141"/>
    </source>
</evidence>
<dbReference type="PROSITE" id="PS51257">
    <property type="entry name" value="PROKAR_LIPOPROTEIN"/>
    <property type="match status" value="1"/>
</dbReference>
<feature type="transmembrane region" description="Helical" evidence="6">
    <location>
        <begin position="34"/>
        <end position="52"/>
    </location>
</feature>
<evidence type="ECO:0000313" key="8">
    <source>
        <dbReference type="EMBL" id="SUE33513.1"/>
    </source>
</evidence>
<gene>
    <name evidence="8" type="ORF">NCTC11190_00721</name>
</gene>
<dbReference type="InterPro" id="IPR011990">
    <property type="entry name" value="TPR-like_helical_dom_sf"/>
</dbReference>
<feature type="transmembrane region" description="Helical" evidence="6">
    <location>
        <begin position="217"/>
        <end position="236"/>
    </location>
</feature>
<evidence type="ECO:0000256" key="6">
    <source>
        <dbReference type="SAM" id="Phobius"/>
    </source>
</evidence>
<keyword evidence="2 6" id="KW-0812">Transmembrane</keyword>
<evidence type="ECO:0000259" key="7">
    <source>
        <dbReference type="Pfam" id="PF04932"/>
    </source>
</evidence>
<feature type="transmembrane region" description="Helical" evidence="6">
    <location>
        <begin position="302"/>
        <end position="324"/>
    </location>
</feature>
<dbReference type="SUPFAM" id="SSF48452">
    <property type="entry name" value="TPR-like"/>
    <property type="match status" value="1"/>
</dbReference>
<keyword evidence="5" id="KW-0802">TPR repeat</keyword>
<dbReference type="OrthoDB" id="1454576at2"/>
<dbReference type="InterPro" id="IPR051533">
    <property type="entry name" value="WaaL-like"/>
</dbReference>
<keyword evidence="3 6" id="KW-1133">Transmembrane helix</keyword>
<name>A0A379MPS7_9BACT</name>
<organism evidence="8 9">
    <name type="scientific">Rikenella microfusus</name>
    <dbReference type="NCBI Taxonomy" id="28139"/>
    <lineage>
        <taxon>Bacteria</taxon>
        <taxon>Pseudomonadati</taxon>
        <taxon>Bacteroidota</taxon>
        <taxon>Bacteroidia</taxon>
        <taxon>Bacteroidales</taxon>
        <taxon>Rikenellaceae</taxon>
        <taxon>Rikenella</taxon>
    </lineage>
</organism>
<feature type="transmembrane region" description="Helical" evidence="6">
    <location>
        <begin position="382"/>
        <end position="400"/>
    </location>
</feature>
<evidence type="ECO:0000313" key="9">
    <source>
        <dbReference type="Proteomes" id="UP000255233"/>
    </source>
</evidence>
<feature type="repeat" description="TPR" evidence="5">
    <location>
        <begin position="472"/>
        <end position="505"/>
    </location>
</feature>
<dbReference type="EMBL" id="UGVL01000001">
    <property type="protein sequence ID" value="SUE33513.1"/>
    <property type="molecule type" value="Genomic_DNA"/>
</dbReference>
<reference evidence="8 9" key="1">
    <citation type="submission" date="2018-06" db="EMBL/GenBank/DDBJ databases">
        <authorList>
            <consortium name="Pathogen Informatics"/>
            <person name="Doyle S."/>
        </authorList>
    </citation>
    <scope>NUCLEOTIDE SEQUENCE [LARGE SCALE GENOMIC DNA]</scope>
    <source>
        <strain evidence="8 9">NCTC11190</strain>
    </source>
</reference>
<dbReference type="RefSeq" id="WP_027290504.1">
    <property type="nucleotide sequence ID" value="NZ_UGVL01000001.1"/>
</dbReference>
<evidence type="ECO:0000256" key="4">
    <source>
        <dbReference type="ARBA" id="ARBA00023136"/>
    </source>
</evidence>
<evidence type="ECO:0000256" key="5">
    <source>
        <dbReference type="PROSITE-ProRule" id="PRU00339"/>
    </source>
</evidence>
<feature type="domain" description="O-antigen ligase-related" evidence="7">
    <location>
        <begin position="179"/>
        <end position="317"/>
    </location>
</feature>
<keyword evidence="8" id="KW-0436">Ligase</keyword>